<accession>A0A2W1K5V1</accession>
<dbReference type="Proteomes" id="UP000248886">
    <property type="component" value="Unassembled WGS sequence"/>
</dbReference>
<reference evidence="1 2" key="1">
    <citation type="submission" date="2018-06" db="EMBL/GenBank/DDBJ databases">
        <title>Draft sequence of Acidithiobacillus ferrooxidans CCM 4253.</title>
        <authorList>
            <person name="Moya-Beltran A."/>
            <person name="Castro M."/>
            <person name="Covarrubias P.C."/>
            <person name="Issotta F."/>
            <person name="Janiczek O."/>
            <person name="Mandl M."/>
            <person name="Kucera J."/>
            <person name="Quatrini R."/>
        </authorList>
    </citation>
    <scope>NUCLEOTIDE SEQUENCE [LARGE SCALE GENOMIC DNA]</scope>
    <source>
        <strain evidence="1 2">CCM 4253</strain>
    </source>
</reference>
<proteinExistence type="predicted"/>
<sequence length="116" mass="13047">MSIPERIKTRLNKERPMTTVTLRIPVDVVESLKEIAPQRGFPGYQPLLKAYVSEGLRKDEARYTFGAIARLIAALRKRGVPQEVLDEAVKDEAISARLQVHPLRGRPPSPEQHLAV</sequence>
<evidence type="ECO:0008006" key="3">
    <source>
        <dbReference type="Google" id="ProtNLM"/>
    </source>
</evidence>
<comment type="caution">
    <text evidence="1">The sequence shown here is derived from an EMBL/GenBank/DDBJ whole genome shotgun (WGS) entry which is preliminary data.</text>
</comment>
<dbReference type="OrthoDB" id="6658216at2"/>
<protein>
    <recommendedName>
        <fullName evidence="3">CopG family transcriptional regulator</fullName>
    </recommendedName>
</protein>
<organism evidence="1 2">
    <name type="scientific">Acidithiobacillus ferrooxidans</name>
    <name type="common">Thiobacillus ferrooxidans</name>
    <dbReference type="NCBI Taxonomy" id="920"/>
    <lineage>
        <taxon>Bacteria</taxon>
        <taxon>Pseudomonadati</taxon>
        <taxon>Pseudomonadota</taxon>
        <taxon>Acidithiobacillia</taxon>
        <taxon>Acidithiobacillales</taxon>
        <taxon>Acidithiobacillaceae</taxon>
        <taxon>Acidithiobacillus</taxon>
    </lineage>
</organism>
<name>A0A2W1K5V1_ACIFR</name>
<gene>
    <name evidence="1" type="ORF">DN052_04815</name>
</gene>
<dbReference type="AlphaFoldDB" id="A0A2W1K5V1"/>
<evidence type="ECO:0000313" key="2">
    <source>
        <dbReference type="Proteomes" id="UP000248886"/>
    </source>
</evidence>
<dbReference type="EMBL" id="QKQP01000001">
    <property type="protein sequence ID" value="PZD82346.1"/>
    <property type="molecule type" value="Genomic_DNA"/>
</dbReference>
<evidence type="ECO:0000313" key="1">
    <source>
        <dbReference type="EMBL" id="PZD82346.1"/>
    </source>
</evidence>